<dbReference type="SUPFAM" id="SSF46689">
    <property type="entry name" value="Homeodomain-like"/>
    <property type="match status" value="1"/>
</dbReference>
<sequence length="252" mass="28703">MYDLETRKRALALLDRGLSQNSVSKQTGISRAAIRSWRQRLEPIGRGRASECPRCASRPFDDPSAYAYLLGLYLGDGCISQGKRGVYSLRIACADAWPGLIDACSEAMQVIRPNNKVFRVQRQGCQYVTCLSKHWPCLFPQHGPGKKHDRTIEPAEWQQDIVDAHPWEFIRGLIHSDGCRVINWTTRTVRGERRRYEYPRYFFTNLSADILDLFTSTLDQVGVEWKRANGKNISVARRASVALMDAHVGPKY</sequence>
<dbReference type="Proteomes" id="UP001239522">
    <property type="component" value="Chromosome"/>
</dbReference>
<protein>
    <submittedName>
        <fullName evidence="1">Transcriptional regulator</fullName>
    </submittedName>
</protein>
<dbReference type="EMBL" id="CP120997">
    <property type="protein sequence ID" value="WLQ38049.1"/>
    <property type="molecule type" value="Genomic_DNA"/>
</dbReference>
<evidence type="ECO:0000313" key="2">
    <source>
        <dbReference type="Proteomes" id="UP001239522"/>
    </source>
</evidence>
<accession>A0ABY9HUG5</accession>
<dbReference type="RefSeq" id="WP_306060723.1">
    <property type="nucleotide sequence ID" value="NZ_CP120997.1"/>
</dbReference>
<dbReference type="InterPro" id="IPR009057">
    <property type="entry name" value="Homeodomain-like_sf"/>
</dbReference>
<dbReference type="Gene3D" id="3.10.28.10">
    <property type="entry name" value="Homing endonucleases"/>
    <property type="match status" value="1"/>
</dbReference>
<reference evidence="1 2" key="1">
    <citation type="submission" date="2023-03" db="EMBL/GenBank/DDBJ databases">
        <title>Isolation and description of six Streptomyces strains from soil environments, able to metabolize different microbial glucans.</title>
        <authorList>
            <person name="Widen T."/>
            <person name="Larsbrink J."/>
        </authorList>
    </citation>
    <scope>NUCLEOTIDE SEQUENCE [LARGE SCALE GENOMIC DNA]</scope>
    <source>
        <strain evidence="1 2">Mut1</strain>
    </source>
</reference>
<organism evidence="1 2">
    <name type="scientific">Streptomyces castrisilvae</name>
    <dbReference type="NCBI Taxonomy" id="3033811"/>
    <lineage>
        <taxon>Bacteria</taxon>
        <taxon>Bacillati</taxon>
        <taxon>Actinomycetota</taxon>
        <taxon>Actinomycetes</taxon>
        <taxon>Kitasatosporales</taxon>
        <taxon>Streptomycetaceae</taxon>
        <taxon>Streptomyces</taxon>
    </lineage>
</organism>
<name>A0ABY9HUG5_9ACTN</name>
<keyword evidence="2" id="KW-1185">Reference proteome</keyword>
<proteinExistence type="predicted"/>
<evidence type="ECO:0000313" key="1">
    <source>
        <dbReference type="EMBL" id="WLQ38049.1"/>
    </source>
</evidence>
<gene>
    <name evidence="1" type="ORF">P8A18_07095</name>
</gene>
<dbReference type="InterPro" id="IPR027434">
    <property type="entry name" value="Homing_endonucl"/>
</dbReference>